<reference evidence="2" key="1">
    <citation type="submission" date="2022-11" db="UniProtKB">
        <authorList>
            <consortium name="WormBaseParasite"/>
        </authorList>
    </citation>
    <scope>IDENTIFICATION</scope>
</reference>
<name>A0A914EGD2_9BILA</name>
<dbReference type="WBParaSite" id="ACRNAN_scaffold790.g24155.t1">
    <property type="protein sequence ID" value="ACRNAN_scaffold790.g24155.t1"/>
    <property type="gene ID" value="ACRNAN_scaffold790.g24155"/>
</dbReference>
<keyword evidence="1" id="KW-1185">Reference proteome</keyword>
<dbReference type="AlphaFoldDB" id="A0A914EGD2"/>
<accession>A0A914EGD2</accession>
<sequence length="135" mass="15694">MINSNIILAGDLQETLPDLSCDAATIFYLTKDGSLMWYSMAHVHYGIWGLRVYINIKFLNESGEIVYDAGWKNFGINAHMTSWRRYNEKIPADRLPLIKHFVIKHAHFDQDIPKPVSNKFYKNFFSKCFGKQSDD</sequence>
<organism evidence="1 2">
    <name type="scientific">Acrobeloides nanus</name>
    <dbReference type="NCBI Taxonomy" id="290746"/>
    <lineage>
        <taxon>Eukaryota</taxon>
        <taxon>Metazoa</taxon>
        <taxon>Ecdysozoa</taxon>
        <taxon>Nematoda</taxon>
        <taxon>Chromadorea</taxon>
        <taxon>Rhabditida</taxon>
        <taxon>Tylenchina</taxon>
        <taxon>Cephalobomorpha</taxon>
        <taxon>Cephaloboidea</taxon>
        <taxon>Cephalobidae</taxon>
        <taxon>Acrobeloides</taxon>
    </lineage>
</organism>
<evidence type="ECO:0000313" key="1">
    <source>
        <dbReference type="Proteomes" id="UP000887540"/>
    </source>
</evidence>
<evidence type="ECO:0000313" key="2">
    <source>
        <dbReference type="WBParaSite" id="ACRNAN_scaffold790.g24155.t1"/>
    </source>
</evidence>
<dbReference type="Proteomes" id="UP000887540">
    <property type="component" value="Unplaced"/>
</dbReference>
<protein>
    <submittedName>
        <fullName evidence="2">Uncharacterized protein</fullName>
    </submittedName>
</protein>
<proteinExistence type="predicted"/>